<reference evidence="1 2" key="1">
    <citation type="submission" date="2018-10" db="EMBL/GenBank/DDBJ databases">
        <title>Draft genome sequence for the type isolate of Erwinia psidii, agent causal of bacterial blight in guava (Psidium guajava) and wilt and die-back of Eucalyptus spp.</title>
        <authorList>
            <person name="Hermenegildo P.S."/>
            <person name="Santos S.A."/>
            <person name="Guimaraes L.M.S."/>
            <person name="Vidigal P.M.P."/>
            <person name="Pereira I.C."/>
            <person name="Badel J.L."/>
            <person name="Alfenas-Zerbini P."/>
            <person name="Ferreira M.A.S.V."/>
            <person name="Alfenas A.C."/>
        </authorList>
    </citation>
    <scope>NUCLEOTIDE SEQUENCE [LARGE SCALE GENOMIC DNA]</scope>
    <source>
        <strain evidence="1 2">IBSBF 435</strain>
    </source>
</reference>
<accession>A0A3N6SMF9</accession>
<proteinExistence type="predicted"/>
<gene>
    <name evidence="1" type="ORF">EB241_01840</name>
</gene>
<evidence type="ECO:0000313" key="1">
    <source>
        <dbReference type="EMBL" id="RQM40061.1"/>
    </source>
</evidence>
<dbReference type="AlphaFoldDB" id="A0A3N6SMF9"/>
<keyword evidence="2" id="KW-1185">Reference proteome</keyword>
<protein>
    <submittedName>
        <fullName evidence="1">Uncharacterized protein</fullName>
    </submittedName>
</protein>
<evidence type="ECO:0000313" key="2">
    <source>
        <dbReference type="Proteomes" id="UP000279457"/>
    </source>
</evidence>
<name>A0A3N6SMF9_9GAMM</name>
<dbReference type="Proteomes" id="UP000279457">
    <property type="component" value="Unassembled WGS sequence"/>
</dbReference>
<sequence>MIEMLQKQVVLVCFFCSDYCNLCQSKYPQWMTKVFCEGSRVPFFQLMQPFPSFCRFHLYSNIHLSGRNMPFRRVRNIMQADPCYLMKRTELLST</sequence>
<comment type="caution">
    <text evidence="1">The sequence shown here is derived from an EMBL/GenBank/DDBJ whole genome shotgun (WGS) entry which is preliminary data.</text>
</comment>
<organism evidence="1 2">
    <name type="scientific">Erwinia psidii</name>
    <dbReference type="NCBI Taxonomy" id="69224"/>
    <lineage>
        <taxon>Bacteria</taxon>
        <taxon>Pseudomonadati</taxon>
        <taxon>Pseudomonadota</taxon>
        <taxon>Gammaproteobacteria</taxon>
        <taxon>Enterobacterales</taxon>
        <taxon>Erwiniaceae</taxon>
        <taxon>Erwinia</taxon>
    </lineage>
</organism>
<dbReference type="EMBL" id="RHHM01000001">
    <property type="protein sequence ID" value="RQM40061.1"/>
    <property type="molecule type" value="Genomic_DNA"/>
</dbReference>